<feature type="chain" id="PRO_5026143521" evidence="1">
    <location>
        <begin position="20"/>
        <end position="706"/>
    </location>
</feature>
<evidence type="ECO:0000259" key="2">
    <source>
        <dbReference type="Pfam" id="PF03544"/>
    </source>
</evidence>
<evidence type="ECO:0000256" key="1">
    <source>
        <dbReference type="SAM" id="SignalP"/>
    </source>
</evidence>
<gene>
    <name evidence="3" type="ORF">GON26_14715</name>
</gene>
<dbReference type="InterPro" id="IPR037682">
    <property type="entry name" value="TonB_C"/>
</dbReference>
<feature type="domain" description="TonB C-terminal" evidence="2">
    <location>
        <begin position="69"/>
        <end position="137"/>
    </location>
</feature>
<dbReference type="AlphaFoldDB" id="A0A6I4NMI8"/>
<accession>A0A6I4NMI8</accession>
<proteinExistence type="predicted"/>
<evidence type="ECO:0000313" key="4">
    <source>
        <dbReference type="Proteomes" id="UP000471501"/>
    </source>
</evidence>
<dbReference type="EMBL" id="WSTB01000008">
    <property type="protein sequence ID" value="MWB95618.1"/>
    <property type="molecule type" value="Genomic_DNA"/>
</dbReference>
<dbReference type="Proteomes" id="UP000471501">
    <property type="component" value="Unassembled WGS sequence"/>
</dbReference>
<dbReference type="InterPro" id="IPR038636">
    <property type="entry name" value="Wzi_sf"/>
</dbReference>
<dbReference type="GO" id="GO:0055085">
    <property type="term" value="P:transmembrane transport"/>
    <property type="evidence" value="ECO:0007669"/>
    <property type="project" value="InterPro"/>
</dbReference>
<keyword evidence="1" id="KW-0732">Signal</keyword>
<organism evidence="3 4">
    <name type="scientific">Flavobacterium hydrocarbonoxydans</name>
    <dbReference type="NCBI Taxonomy" id="2683249"/>
    <lineage>
        <taxon>Bacteria</taxon>
        <taxon>Pseudomonadati</taxon>
        <taxon>Bacteroidota</taxon>
        <taxon>Flavobacteriia</taxon>
        <taxon>Flavobacteriales</taxon>
        <taxon>Flavobacteriaceae</taxon>
        <taxon>Flavobacterium</taxon>
    </lineage>
</organism>
<dbReference type="Gene3D" id="3.30.1150.10">
    <property type="match status" value="1"/>
</dbReference>
<keyword evidence="4" id="KW-1185">Reference proteome</keyword>
<feature type="signal peptide" evidence="1">
    <location>
        <begin position="1"/>
        <end position="19"/>
    </location>
</feature>
<dbReference type="Pfam" id="PF03544">
    <property type="entry name" value="TonB_C"/>
    <property type="match status" value="1"/>
</dbReference>
<evidence type="ECO:0000313" key="3">
    <source>
        <dbReference type="EMBL" id="MWB95618.1"/>
    </source>
</evidence>
<dbReference type="RefSeq" id="WP_160375652.1">
    <property type="nucleotide sequence ID" value="NZ_WSTB01000008.1"/>
</dbReference>
<comment type="caution">
    <text evidence="3">The sequence shown here is derived from an EMBL/GenBank/DDBJ whole genome shotgun (WGS) entry which is preliminary data.</text>
</comment>
<name>A0A6I4NMI8_9FLAO</name>
<sequence>MNKSFFTFILTLFSVFAFSQETNNSSIKPGFLAEQFPVFPNCENLQSKNLENCFYKEVQDFVYHNFEVPDNLKQENYKGEVKVLFEVDANGEFKVIYVSAANEALTEEAKRVFGKFPKIKPSTYNGKPTYSKYTISIDLPLKSAEQIAAEALAASKIEKPEEKPMTELDSIVYKKYTNPEFESHLNIPFSHSYYAQFDGAMNKVGSNNHTASKPYTYAEVSKYYDLKATNESLQKKTTGWLGRKFWNENMVQIEGEDYWLSLNPIVDLQMGKASDLDASTYVNTRALNFRGGLGKQINFTTTIFESQGRFAGYFNDYAETLKPSGGNPAIIPGMGIGKRFKEDSYDFPLAEANITYAPSKFFDLQLGYGRNFIGDGYRSLLESDGASPYPYFKINTTFWKIKYTNTYMWLKDVRPEVTVDRTYATKFMANHYLSWNVSNKLNLGFFESVVWSDQNDRGFDVNFVNPIIFYRSVEFASSSRSGNALLGMSAKYKWNNQINLYAQFLVDEFSFGDIKSADNSWKNKFGYQLGAKYYNAFNVKDLLLQLEYNHVRPYVYSHSAVITNYVHNNQSLGHQWGGNFDELVAIAHYHKGRLFADAKLTMGTRGLDFDTAEDSFNYGGNIYKSYDEDRPYDNNVKVGQGNKTSIFIADVQAGYLINPMTNLKLFGSFIFRNFDPTQETATTFKQSTTWFNIGFRSDIFNWYFDY</sequence>
<dbReference type="Gene3D" id="2.40.160.130">
    <property type="entry name" value="Capsule assembly protein Wzi"/>
    <property type="match status" value="1"/>
</dbReference>
<protein>
    <submittedName>
        <fullName evidence="3">Gliding motility protein RemB</fullName>
    </submittedName>
</protein>
<dbReference type="SUPFAM" id="SSF74653">
    <property type="entry name" value="TolA/TonB C-terminal domain"/>
    <property type="match status" value="1"/>
</dbReference>
<reference evidence="3 4" key="1">
    <citation type="submission" date="2019-12" db="EMBL/GenBank/DDBJ databases">
        <authorList>
            <person name="Kim Y.S."/>
        </authorList>
    </citation>
    <scope>NUCLEOTIDE SEQUENCE [LARGE SCALE GENOMIC DNA]</scope>
    <source>
        <strain evidence="3 4">GA093</strain>
    </source>
</reference>